<dbReference type="EMBL" id="JAIZPD010000005">
    <property type="protein sequence ID" value="KAH0962829.1"/>
    <property type="molecule type" value="Genomic_DNA"/>
</dbReference>
<dbReference type="Gene3D" id="1.25.40.20">
    <property type="entry name" value="Ankyrin repeat-containing domain"/>
    <property type="match status" value="1"/>
</dbReference>
<keyword evidence="1" id="KW-0040">ANK repeat</keyword>
<evidence type="ECO:0000313" key="3">
    <source>
        <dbReference type="Proteomes" id="UP000824596"/>
    </source>
</evidence>
<evidence type="ECO:0000313" key="2">
    <source>
        <dbReference type="EMBL" id="KAH0962829.1"/>
    </source>
</evidence>
<dbReference type="SMART" id="SM00248">
    <property type="entry name" value="ANK"/>
    <property type="match status" value="1"/>
</dbReference>
<dbReference type="SUPFAM" id="SSF48403">
    <property type="entry name" value="Ankyrin repeat"/>
    <property type="match status" value="1"/>
</dbReference>
<evidence type="ECO:0000256" key="1">
    <source>
        <dbReference type="PROSITE-ProRule" id="PRU00023"/>
    </source>
</evidence>
<keyword evidence="3" id="KW-1185">Reference proteome</keyword>
<dbReference type="GeneID" id="68354468"/>
<accession>A0A9P8MX67</accession>
<protein>
    <submittedName>
        <fullName evidence="2">Ankyrin repeats (Many copies) domain-containing protein</fullName>
    </submittedName>
</protein>
<dbReference type="Pfam" id="PF12796">
    <property type="entry name" value="Ank_2"/>
    <property type="match status" value="1"/>
</dbReference>
<dbReference type="InterPro" id="IPR036770">
    <property type="entry name" value="Ankyrin_rpt-contain_sf"/>
</dbReference>
<gene>
    <name evidence="2" type="ORF">HRG_05339</name>
</gene>
<organism evidence="2 3">
    <name type="scientific">Hirsutella rhossiliensis</name>
    <dbReference type="NCBI Taxonomy" id="111463"/>
    <lineage>
        <taxon>Eukaryota</taxon>
        <taxon>Fungi</taxon>
        <taxon>Dikarya</taxon>
        <taxon>Ascomycota</taxon>
        <taxon>Pezizomycotina</taxon>
        <taxon>Sordariomycetes</taxon>
        <taxon>Hypocreomycetidae</taxon>
        <taxon>Hypocreales</taxon>
        <taxon>Ophiocordycipitaceae</taxon>
        <taxon>Hirsutella</taxon>
    </lineage>
</organism>
<dbReference type="InterPro" id="IPR002110">
    <property type="entry name" value="Ankyrin_rpt"/>
</dbReference>
<name>A0A9P8MX67_9HYPO</name>
<reference evidence="2" key="1">
    <citation type="submission" date="2021-09" db="EMBL/GenBank/DDBJ databases">
        <title>A high-quality genome of the endoparasitic fungus Hirsutella rhossiliensis with a comparison of Hirsutella genomes reveals transposable elements contributing to genome size variation.</title>
        <authorList>
            <person name="Lin R."/>
            <person name="Jiao Y."/>
            <person name="Sun X."/>
            <person name="Ling J."/>
            <person name="Xie B."/>
            <person name="Cheng X."/>
        </authorList>
    </citation>
    <scope>NUCLEOTIDE SEQUENCE</scope>
    <source>
        <strain evidence="2">HR02</strain>
    </source>
</reference>
<dbReference type="PROSITE" id="PS50088">
    <property type="entry name" value="ANK_REPEAT"/>
    <property type="match status" value="1"/>
</dbReference>
<feature type="repeat" description="ANK" evidence="1">
    <location>
        <begin position="59"/>
        <end position="91"/>
    </location>
</feature>
<dbReference type="PROSITE" id="PS50297">
    <property type="entry name" value="ANK_REP_REGION"/>
    <property type="match status" value="1"/>
</dbReference>
<proteinExistence type="predicted"/>
<dbReference type="OrthoDB" id="4772757at2759"/>
<dbReference type="RefSeq" id="XP_044720342.1">
    <property type="nucleotide sequence ID" value="XM_044863810.1"/>
</dbReference>
<comment type="caution">
    <text evidence="2">The sequence shown here is derived from an EMBL/GenBank/DDBJ whole genome shotgun (WGS) entry which is preliminary data.</text>
</comment>
<dbReference type="Proteomes" id="UP000824596">
    <property type="component" value="Unassembled WGS sequence"/>
</dbReference>
<dbReference type="AlphaFoldDB" id="A0A9P8MX67"/>
<sequence>MAQRMSLPPLDAAWDPTLQTDDDDEYCWTPLQLHGLLNSPTAVMRYNGGTALQAAAERAGYTALQAAAGNGYISMVQLLLQHGANVNGSPAKYKGFTALQGACLQGDRQVLTSMHWVVFMETGWLYMPPPREAE</sequence>